<dbReference type="Pfam" id="PF13239">
    <property type="entry name" value="2TM"/>
    <property type="match status" value="1"/>
</dbReference>
<sequence length="89" mass="10656">MEKDEKYLKAKRRVQNLKAFYLHLTVFILVNSMLIFINFNSDYGNWWFLYPLGGWGIGLLVHAITTLAYGRFGSDWEEKKIKEYMDQDR</sequence>
<keyword evidence="4" id="KW-1185">Reference proteome</keyword>
<keyword evidence="1" id="KW-1133">Transmembrane helix</keyword>
<keyword evidence="1" id="KW-0812">Transmembrane</keyword>
<evidence type="ECO:0000313" key="4">
    <source>
        <dbReference type="Proteomes" id="UP001290455"/>
    </source>
</evidence>
<organism evidence="3 4">
    <name type="scientific">Robertmurraya mangrovi</name>
    <dbReference type="NCBI Taxonomy" id="3098077"/>
    <lineage>
        <taxon>Bacteria</taxon>
        <taxon>Bacillati</taxon>
        <taxon>Bacillota</taxon>
        <taxon>Bacilli</taxon>
        <taxon>Bacillales</taxon>
        <taxon>Bacillaceae</taxon>
        <taxon>Robertmurraya</taxon>
    </lineage>
</organism>
<comment type="caution">
    <text evidence="3">The sequence shown here is derived from an EMBL/GenBank/DDBJ whole genome shotgun (WGS) entry which is preliminary data.</text>
</comment>
<proteinExistence type="predicted"/>
<dbReference type="InterPro" id="IPR025698">
    <property type="entry name" value="2TM_dom"/>
</dbReference>
<feature type="transmembrane region" description="Helical" evidence="1">
    <location>
        <begin position="47"/>
        <end position="70"/>
    </location>
</feature>
<keyword evidence="1" id="KW-0472">Membrane</keyword>
<name>A0ABU5J0K2_9BACI</name>
<dbReference type="RefSeq" id="WP_322447270.1">
    <property type="nucleotide sequence ID" value="NZ_JAXOFX010000009.1"/>
</dbReference>
<feature type="transmembrane region" description="Helical" evidence="1">
    <location>
        <begin position="20"/>
        <end position="41"/>
    </location>
</feature>
<accession>A0ABU5J0K2</accession>
<feature type="domain" description="2TM" evidence="2">
    <location>
        <begin position="9"/>
        <end position="86"/>
    </location>
</feature>
<evidence type="ECO:0000256" key="1">
    <source>
        <dbReference type="SAM" id="Phobius"/>
    </source>
</evidence>
<evidence type="ECO:0000313" key="3">
    <source>
        <dbReference type="EMBL" id="MDZ5472929.1"/>
    </source>
</evidence>
<protein>
    <submittedName>
        <fullName evidence="3">2TM domain-containing protein</fullName>
    </submittedName>
</protein>
<evidence type="ECO:0000259" key="2">
    <source>
        <dbReference type="Pfam" id="PF13239"/>
    </source>
</evidence>
<gene>
    <name evidence="3" type="ORF">SM124_14520</name>
</gene>
<dbReference type="Proteomes" id="UP001290455">
    <property type="component" value="Unassembled WGS sequence"/>
</dbReference>
<dbReference type="EMBL" id="JAXOFX010000009">
    <property type="protein sequence ID" value="MDZ5472929.1"/>
    <property type="molecule type" value="Genomic_DNA"/>
</dbReference>
<reference evidence="3 4" key="1">
    <citation type="submission" date="2023-11" db="EMBL/GenBank/DDBJ databases">
        <title>Bacillus jintuensis, isolated from a mudflat on the Beibu Gulf coast.</title>
        <authorList>
            <person name="Li M."/>
        </authorList>
    </citation>
    <scope>NUCLEOTIDE SEQUENCE [LARGE SCALE GENOMIC DNA]</scope>
    <source>
        <strain evidence="3 4">31A1R</strain>
    </source>
</reference>